<reference evidence="1 2" key="1">
    <citation type="submission" date="2018-10" db="EMBL/GenBank/DDBJ databases">
        <title>Draft genome of Cortibacter populi DSM10536.</title>
        <authorList>
            <person name="Bernier A.-M."/>
            <person name="Bernard K."/>
        </authorList>
    </citation>
    <scope>NUCLEOTIDE SEQUENCE [LARGE SCALE GENOMIC DNA]</scope>
    <source>
        <strain evidence="1 2">DSM 105136</strain>
    </source>
</reference>
<dbReference type="InterPro" id="IPR035959">
    <property type="entry name" value="RutC-like_sf"/>
</dbReference>
<organism evidence="1 2">
    <name type="scientific">Corticibacter populi</name>
    <dbReference type="NCBI Taxonomy" id="1550736"/>
    <lineage>
        <taxon>Bacteria</taxon>
        <taxon>Pseudomonadati</taxon>
        <taxon>Pseudomonadota</taxon>
        <taxon>Betaproteobacteria</taxon>
        <taxon>Burkholderiales</taxon>
        <taxon>Comamonadaceae</taxon>
        <taxon>Corticibacter</taxon>
    </lineage>
</organism>
<accession>A0A3M6QM80</accession>
<dbReference type="CDD" id="cd06150">
    <property type="entry name" value="YjgF_YER057c_UK114_like_2"/>
    <property type="match status" value="1"/>
</dbReference>
<dbReference type="AlphaFoldDB" id="A0A3M6QM80"/>
<dbReference type="Pfam" id="PF01042">
    <property type="entry name" value="Ribonuc_L-PSP"/>
    <property type="match status" value="1"/>
</dbReference>
<dbReference type="Gene3D" id="3.30.1330.40">
    <property type="entry name" value="RutC-like"/>
    <property type="match status" value="1"/>
</dbReference>
<evidence type="ECO:0000313" key="2">
    <source>
        <dbReference type="Proteomes" id="UP000278006"/>
    </source>
</evidence>
<comment type="caution">
    <text evidence="1">The sequence shown here is derived from an EMBL/GenBank/DDBJ whole genome shotgun (WGS) entry which is preliminary data.</text>
</comment>
<dbReference type="InterPro" id="IPR035709">
    <property type="entry name" value="YoaB-like"/>
</dbReference>
<gene>
    <name evidence="1" type="ORF">D8I35_16685</name>
</gene>
<dbReference type="SUPFAM" id="SSF55298">
    <property type="entry name" value="YjgF-like"/>
    <property type="match status" value="1"/>
</dbReference>
<dbReference type="OrthoDB" id="6899345at2"/>
<dbReference type="Proteomes" id="UP000278006">
    <property type="component" value="Unassembled WGS sequence"/>
</dbReference>
<proteinExistence type="predicted"/>
<sequence>MSNDSNDIQRIDSNERLSRIVIHNGTVYVAGVTASDIHADIEGQTRDVLGKIDGYLAQAGTSKSRLLTVQIWLKDIERDFAGMNKAWGEWADRSAMPTRATCEARLARPELLVEVIVTAAL</sequence>
<evidence type="ECO:0000313" key="1">
    <source>
        <dbReference type="EMBL" id="RMX03512.1"/>
    </source>
</evidence>
<name>A0A3M6QM80_9BURK</name>
<dbReference type="RefSeq" id="WP_122231457.1">
    <property type="nucleotide sequence ID" value="NZ_RDQO01000006.1"/>
</dbReference>
<protein>
    <submittedName>
        <fullName evidence="1">RidA family protein</fullName>
    </submittedName>
</protein>
<dbReference type="EMBL" id="RDQO01000006">
    <property type="protein sequence ID" value="RMX03512.1"/>
    <property type="molecule type" value="Genomic_DNA"/>
</dbReference>
<keyword evidence="2" id="KW-1185">Reference proteome</keyword>
<dbReference type="InterPro" id="IPR006175">
    <property type="entry name" value="YjgF/YER057c/UK114"/>
</dbReference>
<dbReference type="PANTHER" id="PTHR47328">
    <property type="match status" value="1"/>
</dbReference>
<dbReference type="PANTHER" id="PTHR47328:SF1">
    <property type="entry name" value="RUTC FAMILY PROTEIN YOAB"/>
    <property type="match status" value="1"/>
</dbReference>